<dbReference type="EC" id="2.3.2.27" evidence="2"/>
<dbReference type="SMART" id="SM00184">
    <property type="entry name" value="RING"/>
    <property type="match status" value="1"/>
</dbReference>
<evidence type="ECO:0000256" key="2">
    <source>
        <dbReference type="ARBA" id="ARBA00012483"/>
    </source>
</evidence>
<protein>
    <recommendedName>
        <fullName evidence="2">RING-type E3 ubiquitin transferase</fullName>
        <ecNumber evidence="2">2.3.2.27</ecNumber>
    </recommendedName>
</protein>
<name>A0ABC8SEU3_9AQUA</name>
<evidence type="ECO:0000256" key="5">
    <source>
        <dbReference type="ARBA" id="ARBA00022833"/>
    </source>
</evidence>
<dbReference type="InterPro" id="IPR011016">
    <property type="entry name" value="Znf_RING-CH"/>
</dbReference>
<dbReference type="Proteomes" id="UP001642360">
    <property type="component" value="Unassembled WGS sequence"/>
</dbReference>
<evidence type="ECO:0000256" key="4">
    <source>
        <dbReference type="ARBA" id="ARBA00022771"/>
    </source>
</evidence>
<dbReference type="InterPro" id="IPR013083">
    <property type="entry name" value="Znf_RING/FYVE/PHD"/>
</dbReference>
<dbReference type="CDD" id="cd16454">
    <property type="entry name" value="RING-H2_PA-TM-RING"/>
    <property type="match status" value="1"/>
</dbReference>
<dbReference type="PROSITE" id="PS50089">
    <property type="entry name" value="ZF_RING_2"/>
    <property type="match status" value="1"/>
</dbReference>
<dbReference type="FunFam" id="3.30.40.10:FF:000781">
    <property type="entry name" value="Uncharacterized protein"/>
    <property type="match status" value="1"/>
</dbReference>
<keyword evidence="5" id="KW-0862">Zinc</keyword>
<sequence>MSHHTEYTVQLVSDVLPQRYRHLPPPSELLLLRICFRQRAHFNGSVQESPENVGVFPLLPEILFSEDSAWMILSPCLLNVGIPTHHHERPIDDIISFYREIGTSDGGETPIITANILMETWSWVSNDETEAVARVMQESMELGMFRPVSATKSSIEALDKVRLDGSGSTEQCMICLETLCDGQEASRMPCSHKYHRDCIVQWLETSHLCPLCRFKMPTRQYSCL</sequence>
<dbReference type="GO" id="GO:0008270">
    <property type="term" value="F:zinc ion binding"/>
    <property type="evidence" value="ECO:0007669"/>
    <property type="project" value="UniProtKB-KW"/>
</dbReference>
<dbReference type="GO" id="GO:0061630">
    <property type="term" value="F:ubiquitin protein ligase activity"/>
    <property type="evidence" value="ECO:0007669"/>
    <property type="project" value="UniProtKB-EC"/>
</dbReference>
<dbReference type="EMBL" id="CAUOFW020002725">
    <property type="protein sequence ID" value="CAK9155689.1"/>
    <property type="molecule type" value="Genomic_DNA"/>
</dbReference>
<dbReference type="PANTHER" id="PTHR15710:SF196">
    <property type="entry name" value="F6A14.12 PROTEIN-RELATED"/>
    <property type="match status" value="1"/>
</dbReference>
<evidence type="ECO:0000256" key="3">
    <source>
        <dbReference type="ARBA" id="ARBA00022723"/>
    </source>
</evidence>
<feature type="domain" description="RING-type" evidence="7">
    <location>
        <begin position="172"/>
        <end position="213"/>
    </location>
</feature>
<dbReference type="PANTHER" id="PTHR15710">
    <property type="entry name" value="E3 UBIQUITIN-PROTEIN LIGASE PRAJA"/>
    <property type="match status" value="1"/>
</dbReference>
<keyword evidence="4 6" id="KW-0863">Zinc-finger</keyword>
<proteinExistence type="predicted"/>
<dbReference type="Pfam" id="PF13639">
    <property type="entry name" value="zf-RING_2"/>
    <property type="match status" value="1"/>
</dbReference>
<evidence type="ECO:0000256" key="1">
    <source>
        <dbReference type="ARBA" id="ARBA00000900"/>
    </source>
</evidence>
<evidence type="ECO:0000313" key="9">
    <source>
        <dbReference type="Proteomes" id="UP001642360"/>
    </source>
</evidence>
<gene>
    <name evidence="8" type="ORF">ILEXP_LOCUS24096</name>
</gene>
<dbReference type="SMART" id="SM00744">
    <property type="entry name" value="RINGv"/>
    <property type="match status" value="1"/>
</dbReference>
<reference evidence="8 9" key="1">
    <citation type="submission" date="2024-02" db="EMBL/GenBank/DDBJ databases">
        <authorList>
            <person name="Vignale AGUSTIN F."/>
            <person name="Sosa J E."/>
            <person name="Modenutti C."/>
        </authorList>
    </citation>
    <scope>NUCLEOTIDE SEQUENCE [LARGE SCALE GENOMIC DNA]</scope>
</reference>
<keyword evidence="9" id="KW-1185">Reference proteome</keyword>
<dbReference type="AlphaFoldDB" id="A0ABC8SEU3"/>
<evidence type="ECO:0000259" key="7">
    <source>
        <dbReference type="PROSITE" id="PS50089"/>
    </source>
</evidence>
<dbReference type="Gene3D" id="3.30.40.10">
    <property type="entry name" value="Zinc/RING finger domain, C3HC4 (zinc finger)"/>
    <property type="match status" value="1"/>
</dbReference>
<dbReference type="InterPro" id="IPR001841">
    <property type="entry name" value="Znf_RING"/>
</dbReference>
<organism evidence="8 9">
    <name type="scientific">Ilex paraguariensis</name>
    <name type="common">yerba mate</name>
    <dbReference type="NCBI Taxonomy" id="185542"/>
    <lineage>
        <taxon>Eukaryota</taxon>
        <taxon>Viridiplantae</taxon>
        <taxon>Streptophyta</taxon>
        <taxon>Embryophyta</taxon>
        <taxon>Tracheophyta</taxon>
        <taxon>Spermatophyta</taxon>
        <taxon>Magnoliopsida</taxon>
        <taxon>eudicotyledons</taxon>
        <taxon>Gunneridae</taxon>
        <taxon>Pentapetalae</taxon>
        <taxon>asterids</taxon>
        <taxon>campanulids</taxon>
        <taxon>Aquifoliales</taxon>
        <taxon>Aquifoliaceae</taxon>
        <taxon>Ilex</taxon>
    </lineage>
</organism>
<accession>A0ABC8SEU3</accession>
<dbReference type="SUPFAM" id="SSF57850">
    <property type="entry name" value="RING/U-box"/>
    <property type="match status" value="1"/>
</dbReference>
<evidence type="ECO:0000313" key="8">
    <source>
        <dbReference type="EMBL" id="CAK9155689.1"/>
    </source>
</evidence>
<comment type="caution">
    <text evidence="8">The sequence shown here is derived from an EMBL/GenBank/DDBJ whole genome shotgun (WGS) entry which is preliminary data.</text>
</comment>
<keyword evidence="3" id="KW-0479">Metal-binding</keyword>
<comment type="catalytic activity">
    <reaction evidence="1">
        <text>S-ubiquitinyl-[E2 ubiquitin-conjugating enzyme]-L-cysteine + [acceptor protein]-L-lysine = [E2 ubiquitin-conjugating enzyme]-L-cysteine + N(6)-ubiquitinyl-[acceptor protein]-L-lysine.</text>
        <dbReference type="EC" id="2.3.2.27"/>
    </reaction>
</comment>
<evidence type="ECO:0000256" key="6">
    <source>
        <dbReference type="PROSITE-ProRule" id="PRU00175"/>
    </source>
</evidence>